<reference evidence="6" key="1">
    <citation type="submission" date="2020-05" db="EMBL/GenBank/DDBJ databases">
        <authorList>
            <person name="Chiriac C."/>
            <person name="Salcher M."/>
            <person name="Ghai R."/>
            <person name="Kavagutti S V."/>
        </authorList>
    </citation>
    <scope>NUCLEOTIDE SEQUENCE</scope>
</reference>
<dbReference type="InterPro" id="IPR027417">
    <property type="entry name" value="P-loop_NTPase"/>
</dbReference>
<evidence type="ECO:0000313" key="6">
    <source>
        <dbReference type="EMBL" id="CAB4605936.1"/>
    </source>
</evidence>
<evidence type="ECO:0000256" key="1">
    <source>
        <dbReference type="ARBA" id="ARBA00005417"/>
    </source>
</evidence>
<accession>A0A6J6GYC5</accession>
<proteinExistence type="inferred from homology"/>
<evidence type="ECO:0000256" key="3">
    <source>
        <dbReference type="ARBA" id="ARBA00022741"/>
    </source>
</evidence>
<dbReference type="GO" id="GO:0042626">
    <property type="term" value="F:ATPase-coupled transmembrane transporter activity"/>
    <property type="evidence" value="ECO:0007669"/>
    <property type="project" value="TreeGrafter"/>
</dbReference>
<dbReference type="PROSITE" id="PS50893">
    <property type="entry name" value="ABC_TRANSPORTER_2"/>
    <property type="match status" value="1"/>
</dbReference>
<dbReference type="AlphaFoldDB" id="A0A6J6GYC5"/>
<keyword evidence="3" id="KW-0547">Nucleotide-binding</keyword>
<keyword evidence="4" id="KW-0067">ATP-binding</keyword>
<dbReference type="InterPro" id="IPR003593">
    <property type="entry name" value="AAA+_ATPase"/>
</dbReference>
<comment type="similarity">
    <text evidence="1">Belongs to the ABC transporter superfamily.</text>
</comment>
<feature type="domain" description="ABC transporter" evidence="5">
    <location>
        <begin position="5"/>
        <end position="222"/>
    </location>
</feature>
<dbReference type="InterPro" id="IPR015856">
    <property type="entry name" value="ABC_transpr_CbiO/EcfA_su"/>
</dbReference>
<dbReference type="GO" id="GO:0016887">
    <property type="term" value="F:ATP hydrolysis activity"/>
    <property type="evidence" value="ECO:0007669"/>
    <property type="project" value="InterPro"/>
</dbReference>
<dbReference type="EMBL" id="CAEZUR010000031">
    <property type="protein sequence ID" value="CAB4605936.1"/>
    <property type="molecule type" value="Genomic_DNA"/>
</dbReference>
<name>A0A6J6GYC5_9ZZZZ</name>
<dbReference type="GO" id="GO:0043190">
    <property type="term" value="C:ATP-binding cassette (ABC) transporter complex"/>
    <property type="evidence" value="ECO:0007669"/>
    <property type="project" value="TreeGrafter"/>
</dbReference>
<dbReference type="Pfam" id="PF00005">
    <property type="entry name" value="ABC_tran"/>
    <property type="match status" value="1"/>
</dbReference>
<evidence type="ECO:0000259" key="5">
    <source>
        <dbReference type="PROSITE" id="PS50893"/>
    </source>
</evidence>
<gene>
    <name evidence="6" type="ORF">UFOPK1843_00509</name>
</gene>
<dbReference type="InterPro" id="IPR050095">
    <property type="entry name" value="ECF_ABC_transporter_ATP-bd"/>
</dbReference>
<sequence length="222" mass="23866">MSFGIKLEAVAVEFDGHIALSGVNLELTAKTVAVIGANGSGKSTFARLLNGLVKPTSGKVSVLGKSPAVSEVGFVFSNPDLQIVMPTVFEDVAFSLTGKKLSKVEVRSRVETALRAVGILELQESNCHTLSSGQKQLLAIASAMVREPKILVADEPTTLLDLPNTKLITKILHELPVQQLVLVTHDLDLATTCDEVVWFDRGVIRKSGNPKSIVAEYRKSFD</sequence>
<dbReference type="Gene3D" id="3.40.50.300">
    <property type="entry name" value="P-loop containing nucleotide triphosphate hydrolases"/>
    <property type="match status" value="1"/>
</dbReference>
<keyword evidence="2" id="KW-0813">Transport</keyword>
<dbReference type="InterPro" id="IPR003439">
    <property type="entry name" value="ABC_transporter-like_ATP-bd"/>
</dbReference>
<dbReference type="PANTHER" id="PTHR43553:SF24">
    <property type="entry name" value="ENERGY-COUPLING FACTOR TRANSPORTER ATP-BINDING PROTEIN ECFA1"/>
    <property type="match status" value="1"/>
</dbReference>
<protein>
    <submittedName>
        <fullName evidence="6">Unannotated protein</fullName>
    </submittedName>
</protein>
<evidence type="ECO:0000256" key="2">
    <source>
        <dbReference type="ARBA" id="ARBA00022448"/>
    </source>
</evidence>
<dbReference type="CDD" id="cd03225">
    <property type="entry name" value="ABC_cobalt_CbiO_domain1"/>
    <property type="match status" value="1"/>
</dbReference>
<dbReference type="InterPro" id="IPR017871">
    <property type="entry name" value="ABC_transporter-like_CS"/>
</dbReference>
<dbReference type="SMART" id="SM00382">
    <property type="entry name" value="AAA"/>
    <property type="match status" value="1"/>
</dbReference>
<evidence type="ECO:0000256" key="4">
    <source>
        <dbReference type="ARBA" id="ARBA00022840"/>
    </source>
</evidence>
<dbReference type="PROSITE" id="PS00211">
    <property type="entry name" value="ABC_TRANSPORTER_1"/>
    <property type="match status" value="1"/>
</dbReference>
<dbReference type="GO" id="GO:0005524">
    <property type="term" value="F:ATP binding"/>
    <property type="evidence" value="ECO:0007669"/>
    <property type="project" value="UniProtKB-KW"/>
</dbReference>
<dbReference type="SUPFAM" id="SSF52540">
    <property type="entry name" value="P-loop containing nucleoside triphosphate hydrolases"/>
    <property type="match status" value="1"/>
</dbReference>
<dbReference type="PANTHER" id="PTHR43553">
    <property type="entry name" value="HEAVY METAL TRANSPORTER"/>
    <property type="match status" value="1"/>
</dbReference>
<organism evidence="6">
    <name type="scientific">freshwater metagenome</name>
    <dbReference type="NCBI Taxonomy" id="449393"/>
    <lineage>
        <taxon>unclassified sequences</taxon>
        <taxon>metagenomes</taxon>
        <taxon>ecological metagenomes</taxon>
    </lineage>
</organism>